<keyword evidence="7" id="KW-1185">Reference proteome</keyword>
<dbReference type="InterPro" id="IPR015943">
    <property type="entry name" value="WD40/YVTN_repeat-like_dom_sf"/>
</dbReference>
<dbReference type="PANTHER" id="PTHR44040:SF1">
    <property type="entry name" value="RETINOBLASTOMA-BINDING PROTEIN 5"/>
    <property type="match status" value="1"/>
</dbReference>
<dbReference type="GO" id="GO:0048188">
    <property type="term" value="C:Set1C/COMPASS complex"/>
    <property type="evidence" value="ECO:0007669"/>
    <property type="project" value="EnsemblFungi"/>
</dbReference>
<sequence>MNLLLQDPFLVLKEYPEKLTNTLETPLNTECVQFSPRGDYLAVGCVNGAVVIYDMDTFRPVFVLGSRLDAHRRSVQSIAWSPSGRYILTASRDWFIKLWDLQSPQQPLRQLRFTGPVWNVHWINAANFACVATVLEEKMAYLIDFSLNEPNFAQLDTGLDSIMEQDQRFVITSVVHPKYDNILVTGTSKGWINFYLLADSNSNENVNETKLIHSVKIGNCNIKQIIISENGDKLAINGSDKTIRQYGFQISFDNDNMVELDLEHKYQDVINKLQWNNIIFSNKSADYIVASTHGSLAHELYIWETNTGTLVRVLEGAEEELMDISWNFYNMCLASNGLETGYIYIWSIVVPPKWSALAPDFEEIEENIEYLEGEDEFDEIDEQGQQQDLDQAKEIKIDLLTQEKFDVRGNDLSMPKFIIPIQYQQILLMNSQHFEEK</sequence>
<keyword evidence="2 5" id="KW-0853">WD repeat</keyword>
<dbReference type="Gene3D" id="2.130.10.10">
    <property type="entry name" value="YVTN repeat-like/Quinoprotein amine dehydrogenase"/>
    <property type="match status" value="2"/>
</dbReference>
<dbReference type="GO" id="GO:0000781">
    <property type="term" value="C:chromosome, telomeric region"/>
    <property type="evidence" value="ECO:0007669"/>
    <property type="project" value="GOC"/>
</dbReference>
<dbReference type="AlphaFoldDB" id="I2H1E7"/>
<dbReference type="SUPFAM" id="SSF50978">
    <property type="entry name" value="WD40 repeat-like"/>
    <property type="match status" value="1"/>
</dbReference>
<protein>
    <submittedName>
        <fullName evidence="6">Uncharacterized protein</fullName>
    </submittedName>
</protein>
<dbReference type="InParanoid" id="I2H1E7"/>
<reference evidence="6 7" key="1">
    <citation type="journal article" date="2011" name="Proc. Natl. Acad. Sci. U.S.A.">
        <title>Evolutionary erosion of yeast sex chromosomes by mating-type switching accidents.</title>
        <authorList>
            <person name="Gordon J.L."/>
            <person name="Armisen D."/>
            <person name="Proux-Wera E."/>
            <person name="Oheigeartaigh S.S."/>
            <person name="Byrne K.P."/>
            <person name="Wolfe K.H."/>
        </authorList>
    </citation>
    <scope>NUCLEOTIDE SEQUENCE [LARGE SCALE GENOMIC DNA]</scope>
    <source>
        <strain evidence="7">ATCC 34711 / CBS 6284 / DSM 70876 / NBRC 10599 / NRRL Y-10934 / UCD 77-7</strain>
    </source>
</reference>
<dbReference type="InterPro" id="IPR001680">
    <property type="entry name" value="WD40_rpt"/>
</dbReference>
<evidence type="ECO:0000313" key="7">
    <source>
        <dbReference type="Proteomes" id="UP000002866"/>
    </source>
</evidence>
<dbReference type="PROSITE" id="PS00678">
    <property type="entry name" value="WD_REPEATS_1"/>
    <property type="match status" value="1"/>
</dbReference>
<dbReference type="EMBL" id="HE806318">
    <property type="protein sequence ID" value="CCH60199.1"/>
    <property type="molecule type" value="Genomic_DNA"/>
</dbReference>
<dbReference type="Pfam" id="PF00400">
    <property type="entry name" value="WD40"/>
    <property type="match status" value="2"/>
</dbReference>
<organism evidence="6 7">
    <name type="scientific">Henningerozyma blattae (strain ATCC 34711 / CBS 6284 / DSM 70876 / NBRC 10599 / NRRL Y-10934 / UCD 77-7)</name>
    <name type="common">Yeast</name>
    <name type="synonym">Tetrapisispora blattae</name>
    <dbReference type="NCBI Taxonomy" id="1071380"/>
    <lineage>
        <taxon>Eukaryota</taxon>
        <taxon>Fungi</taxon>
        <taxon>Dikarya</taxon>
        <taxon>Ascomycota</taxon>
        <taxon>Saccharomycotina</taxon>
        <taxon>Saccharomycetes</taxon>
        <taxon>Saccharomycetales</taxon>
        <taxon>Saccharomycetaceae</taxon>
        <taxon>Henningerozyma</taxon>
    </lineage>
</organism>
<dbReference type="OMA" id="DYEDDIM"/>
<dbReference type="HOGENOM" id="CLU_032142_0_0_1"/>
<dbReference type="OrthoDB" id="196858at2759"/>
<name>I2H1E7_HENB6</name>
<dbReference type="PROSITE" id="PS50082">
    <property type="entry name" value="WD_REPEATS_2"/>
    <property type="match status" value="1"/>
</dbReference>
<dbReference type="GO" id="GO:0042800">
    <property type="term" value="F:histone H3K4 methyltransferase activity"/>
    <property type="evidence" value="ECO:0007669"/>
    <property type="project" value="EnsemblFungi"/>
</dbReference>
<dbReference type="GO" id="GO:0006355">
    <property type="term" value="P:regulation of DNA-templated transcription"/>
    <property type="evidence" value="ECO:0007669"/>
    <property type="project" value="EnsemblFungi"/>
</dbReference>
<evidence type="ECO:0000256" key="2">
    <source>
        <dbReference type="ARBA" id="ARBA00022574"/>
    </source>
</evidence>
<dbReference type="PROSITE" id="PS50294">
    <property type="entry name" value="WD_REPEATS_REGION"/>
    <property type="match status" value="1"/>
</dbReference>
<evidence type="ECO:0000256" key="5">
    <source>
        <dbReference type="PROSITE-ProRule" id="PRU00221"/>
    </source>
</evidence>
<comment type="subcellular location">
    <subcellularLocation>
        <location evidence="1">Nucleus</location>
    </subcellularLocation>
</comment>
<dbReference type="SMART" id="SM00320">
    <property type="entry name" value="WD40"/>
    <property type="match status" value="5"/>
</dbReference>
<accession>I2H1E7</accession>
<dbReference type="InterPro" id="IPR019775">
    <property type="entry name" value="WD40_repeat_CS"/>
</dbReference>
<dbReference type="RefSeq" id="XP_004179718.1">
    <property type="nucleotide sequence ID" value="XM_004179670.1"/>
</dbReference>
<dbReference type="STRING" id="1071380.I2H1E7"/>
<feature type="repeat" description="WD" evidence="5">
    <location>
        <begin position="68"/>
        <end position="109"/>
    </location>
</feature>
<dbReference type="PANTHER" id="PTHR44040">
    <property type="entry name" value="RETINOBLASTOMA-BINDING PROTEIN 5"/>
    <property type="match status" value="1"/>
</dbReference>
<dbReference type="GeneID" id="14495179"/>
<keyword evidence="4" id="KW-0539">Nucleus</keyword>
<dbReference type="eggNOG" id="KOG1273">
    <property type="taxonomic scope" value="Eukaryota"/>
</dbReference>
<dbReference type="GO" id="GO:0000723">
    <property type="term" value="P:telomere maintenance"/>
    <property type="evidence" value="ECO:0007669"/>
    <property type="project" value="EnsemblFungi"/>
</dbReference>
<evidence type="ECO:0000256" key="3">
    <source>
        <dbReference type="ARBA" id="ARBA00022737"/>
    </source>
</evidence>
<dbReference type="Proteomes" id="UP000002866">
    <property type="component" value="Chromosome 3"/>
</dbReference>
<dbReference type="KEGG" id="tbl:TBLA_0C03990"/>
<evidence type="ECO:0000313" key="6">
    <source>
        <dbReference type="EMBL" id="CCH60199.1"/>
    </source>
</evidence>
<dbReference type="InterPro" id="IPR036322">
    <property type="entry name" value="WD40_repeat_dom_sf"/>
</dbReference>
<proteinExistence type="predicted"/>
<dbReference type="InterPro" id="IPR037850">
    <property type="entry name" value="RBBP5/Swd1"/>
</dbReference>
<evidence type="ECO:0000256" key="4">
    <source>
        <dbReference type="ARBA" id="ARBA00023242"/>
    </source>
</evidence>
<dbReference type="GO" id="GO:0031509">
    <property type="term" value="P:subtelomeric heterochromatin formation"/>
    <property type="evidence" value="ECO:0007669"/>
    <property type="project" value="EnsemblFungi"/>
</dbReference>
<gene>
    <name evidence="6" type="primary">TBLA0C03990</name>
    <name evidence="6" type="ORF">TBLA_0C03990</name>
</gene>
<keyword evidence="3" id="KW-0677">Repeat</keyword>
<dbReference type="FunCoup" id="I2H1E7">
    <property type="interactions" value="1037"/>
</dbReference>
<evidence type="ECO:0000256" key="1">
    <source>
        <dbReference type="ARBA" id="ARBA00004123"/>
    </source>
</evidence>